<dbReference type="InterPro" id="IPR007049">
    <property type="entry name" value="Carb-sel_porin_OprB"/>
</dbReference>
<comment type="caution">
    <text evidence="3">The sequence shown here is derived from an EMBL/GenBank/DDBJ whole genome shotgun (WGS) entry which is preliminary data.</text>
</comment>
<dbReference type="Proteomes" id="UP000075462">
    <property type="component" value="Unassembled WGS sequence"/>
</dbReference>
<dbReference type="GO" id="GO:0015288">
    <property type="term" value="F:porin activity"/>
    <property type="evidence" value="ECO:0007669"/>
    <property type="project" value="InterPro"/>
</dbReference>
<evidence type="ECO:0000313" key="3">
    <source>
        <dbReference type="EMBL" id="KXV75702.1"/>
    </source>
</evidence>
<organism evidence="3 4">
    <name type="scientific">Acetobacter cerevisiae</name>
    <dbReference type="NCBI Taxonomy" id="178900"/>
    <lineage>
        <taxon>Bacteria</taxon>
        <taxon>Pseudomonadati</taxon>
        <taxon>Pseudomonadota</taxon>
        <taxon>Alphaproteobacteria</taxon>
        <taxon>Acetobacterales</taxon>
        <taxon>Acetobacteraceae</taxon>
        <taxon>Acetobacter</taxon>
    </lineage>
</organism>
<dbReference type="EMBL" id="LIAA01000090">
    <property type="protein sequence ID" value="KXV75702.1"/>
    <property type="molecule type" value="Genomic_DNA"/>
</dbReference>
<feature type="non-terminal residue" evidence="3">
    <location>
        <position position="1"/>
    </location>
</feature>
<comment type="similarity">
    <text evidence="1 2">Belongs to the OprB family.</text>
</comment>
<evidence type="ECO:0000256" key="2">
    <source>
        <dbReference type="RuleBase" id="RU363072"/>
    </source>
</evidence>
<dbReference type="Gene3D" id="2.40.160.180">
    <property type="entry name" value="Carbohydrate-selective porin OprB"/>
    <property type="match status" value="1"/>
</dbReference>
<reference evidence="3 4" key="1">
    <citation type="submission" date="2015-06" db="EMBL/GenBank/DDBJ databases">
        <title>Improved classification and identification of acetic acid bacteria using matrix-assisted laser desorption/ionization time-of-flight mass spectrometry; Gluconobacter nephelii and Gluconobacter uchimurae are later heterotypic synonyms of Gluconobacter japonicus and Gluconobacter oxydans, respectively.</title>
        <authorList>
            <person name="Li L."/>
            <person name="Cleenwerck I."/>
            <person name="De Vuyst L."/>
            <person name="Vandamme P."/>
        </authorList>
    </citation>
    <scope>NUCLEOTIDE SEQUENCE [LARGE SCALE GENOMIC DNA]</scope>
    <source>
        <strain evidence="3 4">LMG 1545</strain>
    </source>
</reference>
<dbReference type="PATRIC" id="fig|178900.7.peg.3097"/>
<dbReference type="GO" id="GO:0008643">
    <property type="term" value="P:carbohydrate transport"/>
    <property type="evidence" value="ECO:0007669"/>
    <property type="project" value="InterPro"/>
</dbReference>
<proteinExistence type="inferred from homology"/>
<dbReference type="AlphaFoldDB" id="A0A149V6I6"/>
<sequence>VRFPRHVSHRRRLSQQLAQDAGLPLGSSIHGVQNSSHIIEAYYGIDAFPGILIQPEFQYMIHPGETHRIPNAAMAGLKLIANL</sequence>
<dbReference type="InterPro" id="IPR038673">
    <property type="entry name" value="OprB_sf"/>
</dbReference>
<dbReference type="GO" id="GO:0016020">
    <property type="term" value="C:membrane"/>
    <property type="evidence" value="ECO:0007669"/>
    <property type="project" value="InterPro"/>
</dbReference>
<dbReference type="Pfam" id="PF04966">
    <property type="entry name" value="OprB"/>
    <property type="match status" value="1"/>
</dbReference>
<name>A0A149V6I6_9PROT</name>
<accession>A0A149V6I6</accession>
<gene>
    <name evidence="3" type="ORF">AD954_14370</name>
</gene>
<dbReference type="RefSeq" id="WP_197464019.1">
    <property type="nucleotide sequence ID" value="NZ_LIAA01000090.1"/>
</dbReference>
<protein>
    <submittedName>
        <fullName evidence="3">Uncharacterized protein</fullName>
    </submittedName>
</protein>
<evidence type="ECO:0000313" key="4">
    <source>
        <dbReference type="Proteomes" id="UP000075462"/>
    </source>
</evidence>
<evidence type="ECO:0000256" key="1">
    <source>
        <dbReference type="ARBA" id="ARBA00008769"/>
    </source>
</evidence>